<evidence type="ECO:0000256" key="2">
    <source>
        <dbReference type="ARBA" id="ARBA00026234"/>
    </source>
</evidence>
<dbReference type="PANTHER" id="PTHR47061">
    <property type="entry name" value="LYR MOTIF-CONTAINING PROTEIN 9"/>
    <property type="match status" value="1"/>
</dbReference>
<accession>A0A194AK89</accession>
<dbReference type="InterPro" id="IPR008011">
    <property type="entry name" value="Complex1_LYR_dom"/>
</dbReference>
<dbReference type="InterPro" id="IPR045291">
    <property type="entry name" value="Complex1_LYR_LYRM9"/>
</dbReference>
<organism evidence="4">
    <name type="scientific">Pinctada fucata</name>
    <name type="common">Akoya pearl oyster</name>
    <name type="synonym">Pinctada imbricata fucata</name>
    <dbReference type="NCBI Taxonomy" id="50426"/>
    <lineage>
        <taxon>Eukaryota</taxon>
        <taxon>Metazoa</taxon>
        <taxon>Spiralia</taxon>
        <taxon>Lophotrochozoa</taxon>
        <taxon>Mollusca</taxon>
        <taxon>Bivalvia</taxon>
        <taxon>Autobranchia</taxon>
        <taxon>Pteriomorphia</taxon>
        <taxon>Pterioida</taxon>
        <taxon>Pterioidea</taxon>
        <taxon>Pteriidae</taxon>
        <taxon>Pinctada</taxon>
    </lineage>
</organism>
<proteinExistence type="inferred from homology"/>
<dbReference type="EMBL" id="GELH01000528">
    <property type="protein sequence ID" value="JAS03744.1"/>
    <property type="molecule type" value="Transcribed_RNA"/>
</dbReference>
<dbReference type="AlphaFoldDB" id="A0A194AK89"/>
<dbReference type="InterPro" id="IPR052151">
    <property type="entry name" value="Complex_I_LYR"/>
</dbReference>
<evidence type="ECO:0000259" key="3">
    <source>
        <dbReference type="Pfam" id="PF05347"/>
    </source>
</evidence>
<evidence type="ECO:0000313" key="4">
    <source>
        <dbReference type="EMBL" id="JAS03744.1"/>
    </source>
</evidence>
<feature type="domain" description="Complex 1 LYR protein" evidence="3">
    <location>
        <begin position="5"/>
        <end position="60"/>
    </location>
</feature>
<dbReference type="PANTHER" id="PTHR47061:SF1">
    <property type="entry name" value="LYR MOTIF-CONTAINING PROTEIN 9"/>
    <property type="match status" value="1"/>
</dbReference>
<dbReference type="Pfam" id="PF05347">
    <property type="entry name" value="Complex1_LYR"/>
    <property type="match status" value="1"/>
</dbReference>
<comment type="similarity">
    <text evidence="1">Belongs to the complex I LYR family. LYRM9 subfamily.</text>
</comment>
<name>A0A194AK89_PINFU</name>
<dbReference type="CDD" id="cd20269">
    <property type="entry name" value="Complex1_LYR_LYRM9"/>
    <property type="match status" value="1"/>
</dbReference>
<evidence type="ECO:0000256" key="1">
    <source>
        <dbReference type="ARBA" id="ARBA00025757"/>
    </source>
</evidence>
<sequence length="69" mass="8397">MPGYKEPVQLYRHLLKCIKVLPKDAQGYYRHYIRQGFKSHSDETDPERIKQIIERAKEDVQYIVEKYKK</sequence>
<reference evidence="4" key="1">
    <citation type="submission" date="2016-03" db="EMBL/GenBank/DDBJ databases">
        <authorList>
            <person name="Ploux O."/>
        </authorList>
    </citation>
    <scope>NUCLEOTIDE SEQUENCE</scope>
    <source>
        <tissue evidence="4">Mantle</tissue>
    </source>
</reference>
<protein>
    <recommendedName>
        <fullName evidence="2">LYR motif-containing protein 9</fullName>
    </recommendedName>
</protein>
<dbReference type="EMBL" id="GELH01000527">
    <property type="protein sequence ID" value="JAS03745.1"/>
    <property type="molecule type" value="Transcribed_RNA"/>
</dbReference>